<proteinExistence type="predicted"/>
<dbReference type="WBParaSite" id="SMUV_0000025301-mRNA-1">
    <property type="protein sequence ID" value="SMUV_0000025301-mRNA-1"/>
    <property type="gene ID" value="SMUV_0000025301"/>
</dbReference>
<keyword evidence="1" id="KW-1185">Reference proteome</keyword>
<dbReference type="AlphaFoldDB" id="A0A0N5A868"/>
<sequence>MIDDGAAKALEHKQQPKDAFIIKRFGWNFALPADERPLIGYKLMMQYNIRSPDFAFSSFYLSLELENLKLLCGQIRDCKEIGKTPKSKSVNPEFSITGQTIAASYSVADTRCLSASTIHCKVRKSFKSDLTEIIAYS</sequence>
<name>A0A0N5A868_9BILA</name>
<dbReference type="Proteomes" id="UP000046393">
    <property type="component" value="Unplaced"/>
</dbReference>
<reference evidence="2" key="1">
    <citation type="submission" date="2017-02" db="UniProtKB">
        <authorList>
            <consortium name="WormBaseParasite"/>
        </authorList>
    </citation>
    <scope>IDENTIFICATION</scope>
</reference>
<protein>
    <submittedName>
        <fullName evidence="2">MATH domain-containing protein</fullName>
    </submittedName>
</protein>
<evidence type="ECO:0000313" key="2">
    <source>
        <dbReference type="WBParaSite" id="SMUV_0000025301-mRNA-1"/>
    </source>
</evidence>
<organism evidence="1 2">
    <name type="scientific">Syphacia muris</name>
    <dbReference type="NCBI Taxonomy" id="451379"/>
    <lineage>
        <taxon>Eukaryota</taxon>
        <taxon>Metazoa</taxon>
        <taxon>Ecdysozoa</taxon>
        <taxon>Nematoda</taxon>
        <taxon>Chromadorea</taxon>
        <taxon>Rhabditida</taxon>
        <taxon>Spirurina</taxon>
        <taxon>Oxyuridomorpha</taxon>
        <taxon>Oxyuroidea</taxon>
        <taxon>Oxyuridae</taxon>
        <taxon>Syphacia</taxon>
    </lineage>
</organism>
<accession>A0A0N5A868</accession>
<evidence type="ECO:0000313" key="1">
    <source>
        <dbReference type="Proteomes" id="UP000046393"/>
    </source>
</evidence>